<dbReference type="AlphaFoldDB" id="A0A1H2YEP8"/>
<feature type="signal peptide" evidence="1">
    <location>
        <begin position="1"/>
        <end position="21"/>
    </location>
</feature>
<protein>
    <submittedName>
        <fullName evidence="2">Uncharacterized protein</fullName>
    </submittedName>
</protein>
<dbReference type="RefSeq" id="WP_089947064.1">
    <property type="nucleotide sequence ID" value="NZ_FNOI01000003.1"/>
</dbReference>
<dbReference type="EMBL" id="FNOI01000003">
    <property type="protein sequence ID" value="SDX03491.1"/>
    <property type="molecule type" value="Genomic_DNA"/>
</dbReference>
<sequence length="67" mass="7072">MTRLIPLVAAATVALCSAASAKTVTYVETVTRADGSQIVTITKVIVPSEAIVTRASLERSLLRTSLR</sequence>
<evidence type="ECO:0000313" key="3">
    <source>
        <dbReference type="Proteomes" id="UP000199441"/>
    </source>
</evidence>
<accession>A0A1H2YEP8</accession>
<gene>
    <name evidence="2" type="ORF">SAMN04488001_2310</name>
</gene>
<keyword evidence="1" id="KW-0732">Signal</keyword>
<feature type="chain" id="PRO_5011696482" evidence="1">
    <location>
        <begin position="22"/>
        <end position="67"/>
    </location>
</feature>
<name>A0A1H2YEP8_9RHOB</name>
<organism evidence="2 3">
    <name type="scientific">Litoreibacter albidus</name>
    <dbReference type="NCBI Taxonomy" id="670155"/>
    <lineage>
        <taxon>Bacteria</taxon>
        <taxon>Pseudomonadati</taxon>
        <taxon>Pseudomonadota</taxon>
        <taxon>Alphaproteobacteria</taxon>
        <taxon>Rhodobacterales</taxon>
        <taxon>Roseobacteraceae</taxon>
        <taxon>Litoreibacter</taxon>
    </lineage>
</organism>
<reference evidence="3" key="1">
    <citation type="submission" date="2016-10" db="EMBL/GenBank/DDBJ databases">
        <authorList>
            <person name="Varghese N."/>
            <person name="Submissions S."/>
        </authorList>
    </citation>
    <scope>NUCLEOTIDE SEQUENCE [LARGE SCALE GENOMIC DNA]</scope>
    <source>
        <strain evidence="3">DSM 26922</strain>
    </source>
</reference>
<evidence type="ECO:0000313" key="2">
    <source>
        <dbReference type="EMBL" id="SDX03491.1"/>
    </source>
</evidence>
<keyword evidence="3" id="KW-1185">Reference proteome</keyword>
<dbReference type="Proteomes" id="UP000199441">
    <property type="component" value="Unassembled WGS sequence"/>
</dbReference>
<evidence type="ECO:0000256" key="1">
    <source>
        <dbReference type="SAM" id="SignalP"/>
    </source>
</evidence>
<proteinExistence type="predicted"/>
<dbReference type="OrthoDB" id="7875950at2"/>